<comment type="caution">
    <text evidence="2">The sequence shown here is derived from an EMBL/GenBank/DDBJ whole genome shotgun (WGS) entry which is preliminary data.</text>
</comment>
<feature type="transmembrane region" description="Helical" evidence="1">
    <location>
        <begin position="69"/>
        <end position="89"/>
    </location>
</feature>
<dbReference type="EMBL" id="NESQ01000041">
    <property type="protein sequence ID" value="PUU81754.1"/>
    <property type="molecule type" value="Genomic_DNA"/>
</dbReference>
<organism evidence="2 3">
    <name type="scientific">Tuber borchii</name>
    <name type="common">White truffle</name>
    <dbReference type="NCBI Taxonomy" id="42251"/>
    <lineage>
        <taxon>Eukaryota</taxon>
        <taxon>Fungi</taxon>
        <taxon>Dikarya</taxon>
        <taxon>Ascomycota</taxon>
        <taxon>Pezizomycotina</taxon>
        <taxon>Pezizomycetes</taxon>
        <taxon>Pezizales</taxon>
        <taxon>Tuberaceae</taxon>
        <taxon>Tuber</taxon>
    </lineage>
</organism>
<keyword evidence="3" id="KW-1185">Reference proteome</keyword>
<proteinExistence type="predicted"/>
<evidence type="ECO:0000313" key="2">
    <source>
        <dbReference type="EMBL" id="PUU81754.1"/>
    </source>
</evidence>
<dbReference type="Proteomes" id="UP000244722">
    <property type="component" value="Unassembled WGS sequence"/>
</dbReference>
<keyword evidence="1" id="KW-0812">Transmembrane</keyword>
<keyword evidence="1" id="KW-0472">Membrane</keyword>
<evidence type="ECO:0000313" key="3">
    <source>
        <dbReference type="Proteomes" id="UP000244722"/>
    </source>
</evidence>
<evidence type="ECO:0000256" key="1">
    <source>
        <dbReference type="SAM" id="Phobius"/>
    </source>
</evidence>
<name>A0A2T7A1Z8_TUBBO</name>
<keyword evidence="1" id="KW-1133">Transmembrane helix</keyword>
<gene>
    <name evidence="2" type="ORF">B9Z19DRAFT_1121891</name>
</gene>
<protein>
    <submittedName>
        <fullName evidence="2">Uncharacterized protein</fullName>
    </submittedName>
</protein>
<reference evidence="2 3" key="1">
    <citation type="submission" date="2017-04" db="EMBL/GenBank/DDBJ databases">
        <title>Draft genome sequence of Tuber borchii Vittad., a whitish edible truffle.</title>
        <authorList>
            <consortium name="DOE Joint Genome Institute"/>
            <person name="Murat C."/>
            <person name="Kuo A."/>
            <person name="Barry K.W."/>
            <person name="Clum A."/>
            <person name="Dockter R.B."/>
            <person name="Fauchery L."/>
            <person name="Iotti M."/>
            <person name="Kohler A."/>
            <person name="Labutti K."/>
            <person name="Lindquist E.A."/>
            <person name="Lipzen A."/>
            <person name="Ohm R.A."/>
            <person name="Wang M."/>
            <person name="Grigoriev I.V."/>
            <person name="Zambonelli A."/>
            <person name="Martin F.M."/>
        </authorList>
    </citation>
    <scope>NUCLEOTIDE SEQUENCE [LARGE SCALE GENOMIC DNA]</scope>
    <source>
        <strain evidence="2 3">Tbo3840</strain>
    </source>
</reference>
<sequence length="92" mass="10418">MILVGMAVFARAVGIIVQFQSSINSIIDSLSRLETKIEKRFEESSTKISKLENESQECTNSTLRTVKSLLIILTITVIIKIAYNIYNFLYTI</sequence>
<dbReference type="AlphaFoldDB" id="A0A2T7A1Z8"/>
<accession>A0A2T7A1Z8</accession>